<dbReference type="AlphaFoldDB" id="A0A7U6FUD5"/>
<gene>
    <name evidence="1" type="ORF">DYL72_21665</name>
</gene>
<dbReference type="EMBL" id="CP034674">
    <property type="protein sequence ID" value="AZS27521.1"/>
    <property type="molecule type" value="Genomic_DNA"/>
</dbReference>
<keyword evidence="1" id="KW-0614">Plasmid</keyword>
<sequence length="134" mass="14649">MWRFQIRCCLVKGTGNTQYHSVEKHRHYGRQSRENLSQCSGYCSDERSAKGVSPCYGVHYIGHCSRKRSNGVNPYQNCGRRWCVADDVGRTKALAAGTAVMTGAQWALNTAMMANPIGLVIAGVMALIACGFGD</sequence>
<dbReference type="Proteomes" id="UP000256923">
    <property type="component" value="Plasmid pVaJ360"/>
</dbReference>
<protein>
    <submittedName>
        <fullName evidence="1">Uncharacterized protein</fullName>
    </submittedName>
</protein>
<proteinExistence type="predicted"/>
<evidence type="ECO:0000313" key="2">
    <source>
        <dbReference type="Proteomes" id="UP000256923"/>
    </source>
</evidence>
<geneLocation type="plasmid" evidence="2">
    <name>pvaj360</name>
</geneLocation>
<name>A0A7U6FUD5_VIBAN</name>
<dbReference type="RefSeq" id="WP_116285238.1">
    <property type="nucleotide sequence ID" value="NZ_CP034674.1"/>
</dbReference>
<evidence type="ECO:0000313" key="1">
    <source>
        <dbReference type="EMBL" id="AZS27521.1"/>
    </source>
</evidence>
<accession>A0A7U6FUD5</accession>
<organism evidence="1 2">
    <name type="scientific">Vibrio anguillarum</name>
    <name type="common">Listonella anguillarum</name>
    <dbReference type="NCBI Taxonomy" id="55601"/>
    <lineage>
        <taxon>Bacteria</taxon>
        <taxon>Pseudomonadati</taxon>
        <taxon>Pseudomonadota</taxon>
        <taxon>Gammaproteobacteria</taxon>
        <taxon>Vibrionales</taxon>
        <taxon>Vibrionaceae</taxon>
        <taxon>Vibrio</taxon>
    </lineage>
</organism>
<reference evidence="1 2" key="1">
    <citation type="submission" date="2018-12" db="EMBL/GenBank/DDBJ databases">
        <title>Characterization and Draft Genome of Vibrio anguillarum J360 Marine Pathogen Isolated from an Outbreak in Lumpfish (Cyclopterus lumpus).</title>
        <authorList>
            <person name="Vasquez J.I."/>
            <person name="Cao T."/>
            <person name="Chakraborty S."/>
            <person name="Gnanagobal H."/>
            <person name="Wescot J."/>
            <person name="Boyce D."/>
            <person name="Santander J."/>
        </authorList>
    </citation>
    <scope>NUCLEOTIDE SEQUENCE [LARGE SCALE GENOMIC DNA]</scope>
    <source>
        <strain evidence="1 2">J360</strain>
        <plasmid evidence="2">pvaj360</plasmid>
    </source>
</reference>